<protein>
    <submittedName>
        <fullName evidence="2">Uncharacterized protein</fullName>
    </submittedName>
</protein>
<feature type="region of interest" description="Disordered" evidence="1">
    <location>
        <begin position="97"/>
        <end position="161"/>
    </location>
</feature>
<feature type="compositionally biased region" description="Polar residues" evidence="1">
    <location>
        <begin position="97"/>
        <end position="125"/>
    </location>
</feature>
<feature type="region of interest" description="Disordered" evidence="1">
    <location>
        <begin position="1"/>
        <end position="50"/>
    </location>
</feature>
<gene>
    <name evidence="2" type="ORF">CHRIB12_LOCUS17386</name>
</gene>
<evidence type="ECO:0000256" key="1">
    <source>
        <dbReference type="SAM" id="MobiDB-lite"/>
    </source>
</evidence>
<evidence type="ECO:0000313" key="3">
    <source>
        <dbReference type="Proteomes" id="UP000684084"/>
    </source>
</evidence>
<feature type="compositionally biased region" description="Low complexity" evidence="1">
    <location>
        <begin position="12"/>
        <end position="28"/>
    </location>
</feature>
<feature type="compositionally biased region" description="Basic residues" evidence="1">
    <location>
        <begin position="37"/>
        <end position="46"/>
    </location>
</feature>
<dbReference type="VEuPathDB" id="FungiDB:FUN_025401"/>
<name>A0A2I1FHN2_9GLOM</name>
<comment type="caution">
    <text evidence="2">The sequence shown here is derived from an EMBL/GenBank/DDBJ whole genome shotgun (WGS) entry which is preliminary data.</text>
</comment>
<proteinExistence type="predicted"/>
<dbReference type="Proteomes" id="UP000684084">
    <property type="component" value="Unassembled WGS sequence"/>
</dbReference>
<reference evidence="2" key="1">
    <citation type="submission" date="2020-05" db="EMBL/GenBank/DDBJ databases">
        <authorList>
            <person name="Rincon C."/>
            <person name="Sanders R I."/>
            <person name="Robbins C."/>
            <person name="Chaturvedi A."/>
        </authorList>
    </citation>
    <scope>NUCLEOTIDE SEQUENCE</scope>
    <source>
        <strain evidence="2">CHB12</strain>
    </source>
</reference>
<dbReference type="AlphaFoldDB" id="A0A2I1FHN2"/>
<organism evidence="2 3">
    <name type="scientific">Rhizophagus irregularis</name>
    <dbReference type="NCBI Taxonomy" id="588596"/>
    <lineage>
        <taxon>Eukaryota</taxon>
        <taxon>Fungi</taxon>
        <taxon>Fungi incertae sedis</taxon>
        <taxon>Mucoromycota</taxon>
        <taxon>Glomeromycotina</taxon>
        <taxon>Glomeromycetes</taxon>
        <taxon>Glomerales</taxon>
        <taxon>Glomeraceae</taxon>
        <taxon>Rhizophagus</taxon>
    </lineage>
</organism>
<dbReference type="OrthoDB" id="2435977at2759"/>
<sequence length="321" mass="35699">MSQLSPEDKSSNSENEVNSESESGSFSELDQRFSSKVSRKSTKHRYSPYIIPLEYSPKYSPTLENITMAGPSDVQTTTTASPTDVLQTTMAGLSDVQTTTTAGPTDVLQTTTAGPSDVQTTTTAGPSEIISPRKRKDEESTKSKEAKKAKLTPADNPKEKDTIKILSEDHYEVQQFLETIPANALKDGLVALKSMNGGNCKQLILDIDKQKLTAVLPSGSLNIKPTFYMSEKNFIEMEQERFENNPYILKRLPADSDNSNNNTTIGIELLYKEKITGENLKEDTLAVAWLIHHLKTVQDRLPYNPPIMQPNYNSKKYVQNL</sequence>
<accession>A0A2I1FHN2</accession>
<evidence type="ECO:0000313" key="2">
    <source>
        <dbReference type="EMBL" id="CAB5381057.1"/>
    </source>
</evidence>
<dbReference type="EMBL" id="CAGKOT010000043">
    <property type="protein sequence ID" value="CAB5381057.1"/>
    <property type="molecule type" value="Genomic_DNA"/>
</dbReference>
<feature type="compositionally biased region" description="Basic and acidic residues" evidence="1">
    <location>
        <begin position="135"/>
        <end position="148"/>
    </location>
</feature>
<dbReference type="VEuPathDB" id="FungiDB:RhiirA1_481048"/>
<dbReference type="VEuPathDB" id="FungiDB:RhiirFUN_014478"/>
<feature type="compositionally biased region" description="Basic and acidic residues" evidence="1">
    <location>
        <begin position="1"/>
        <end position="11"/>
    </location>
</feature>